<dbReference type="EMBL" id="VLKW01000004">
    <property type="protein sequence ID" value="TWI47318.1"/>
    <property type="molecule type" value="Genomic_DNA"/>
</dbReference>
<reference evidence="3 4" key="1">
    <citation type="journal article" date="2015" name="Stand. Genomic Sci.">
        <title>Genomic Encyclopedia of Bacterial and Archaeal Type Strains, Phase III: the genomes of soil and plant-associated and newly described type strains.</title>
        <authorList>
            <person name="Whitman W.B."/>
            <person name="Woyke T."/>
            <person name="Klenk H.P."/>
            <person name="Zhou Y."/>
            <person name="Lilburn T.G."/>
            <person name="Beck B.J."/>
            <person name="De Vos P."/>
            <person name="Vandamme P."/>
            <person name="Eisen J.A."/>
            <person name="Garrity G."/>
            <person name="Hugenholtz P."/>
            <person name="Kyrpides N.C."/>
        </authorList>
    </citation>
    <scope>NUCLEOTIDE SEQUENCE [LARGE SCALE GENOMIC DNA]</scope>
    <source>
        <strain evidence="3 4">CGMCC 1.10685</strain>
    </source>
</reference>
<evidence type="ECO:0000313" key="3">
    <source>
        <dbReference type="EMBL" id="TWI47318.1"/>
    </source>
</evidence>
<evidence type="ECO:0008006" key="6">
    <source>
        <dbReference type="Google" id="ProtNLM"/>
    </source>
</evidence>
<dbReference type="Proteomes" id="UP000437862">
    <property type="component" value="Chromosome"/>
</dbReference>
<keyword evidence="1" id="KW-0732">Signal</keyword>
<evidence type="ECO:0000313" key="4">
    <source>
        <dbReference type="Proteomes" id="UP000315112"/>
    </source>
</evidence>
<dbReference type="EMBL" id="CP046904">
    <property type="protein sequence ID" value="QGZ39368.1"/>
    <property type="molecule type" value="Genomic_DNA"/>
</dbReference>
<reference evidence="2 5" key="3">
    <citation type="submission" date="2019-12" db="EMBL/GenBank/DDBJ databases">
        <title>Draft Genome Sequences of Six Type Strains of the Genus Massilia.</title>
        <authorList>
            <person name="Miess H."/>
            <person name="Frediansyah A."/>
            <person name="Goeker M."/>
            <person name="Gross H."/>
        </authorList>
    </citation>
    <scope>NUCLEOTIDE SEQUENCE [LARGE SCALE GENOMIC DNA]</scope>
    <source>
        <strain evidence="2 5">DSM 26639</strain>
    </source>
</reference>
<organism evidence="3 4">
    <name type="scientific">Pseudoduganella flava</name>
    <dbReference type="NCBI Taxonomy" id="871742"/>
    <lineage>
        <taxon>Bacteria</taxon>
        <taxon>Pseudomonadati</taxon>
        <taxon>Pseudomonadota</taxon>
        <taxon>Betaproteobacteria</taxon>
        <taxon>Burkholderiales</taxon>
        <taxon>Oxalobacteraceae</taxon>
        <taxon>Telluria group</taxon>
        <taxon>Pseudoduganella</taxon>
    </lineage>
</organism>
<evidence type="ECO:0000313" key="2">
    <source>
        <dbReference type="EMBL" id="QGZ39368.1"/>
    </source>
</evidence>
<accession>A0A562PSF9</accession>
<dbReference type="Proteomes" id="UP000315112">
    <property type="component" value="Unassembled WGS sequence"/>
</dbReference>
<sequence>MPKFFPTLLMSFATCAAAMNASAAQLTPTETRWLNAATPVLNYAKTLSLPIDIIVQPQAGPNDVPFAMGFADGRCKLVLSMRGNANAETILADVPDERRDVLIEAMTAHEVGHCWRYAQGNWHALPAGFTEVGEEFSDNPELLALSKQMRETRREEGYSDLVALAWTQHYHPDQYGHVYGWLRKVRDDQPVSHGSHDTRTWLNLATRGDVFGRAASPFDQAATLWSAGLLVHE</sequence>
<dbReference type="OrthoDB" id="9128426at2"/>
<evidence type="ECO:0000313" key="5">
    <source>
        <dbReference type="Proteomes" id="UP000437862"/>
    </source>
</evidence>
<dbReference type="AlphaFoldDB" id="A0A562PSF9"/>
<keyword evidence="5" id="KW-1185">Reference proteome</keyword>
<feature type="signal peptide" evidence="1">
    <location>
        <begin position="1"/>
        <end position="23"/>
    </location>
</feature>
<evidence type="ECO:0000256" key="1">
    <source>
        <dbReference type="SAM" id="SignalP"/>
    </source>
</evidence>
<gene>
    <name evidence="2" type="ORF">GO485_10135</name>
    <name evidence="3" type="ORF">IP92_02376</name>
</gene>
<reference evidence="3" key="2">
    <citation type="submission" date="2019-07" db="EMBL/GenBank/DDBJ databases">
        <authorList>
            <person name="Whitman W."/>
            <person name="Huntemann M."/>
            <person name="Clum A."/>
            <person name="Pillay M."/>
            <person name="Palaniappan K."/>
            <person name="Varghese N."/>
            <person name="Mikhailova N."/>
            <person name="Stamatis D."/>
            <person name="Reddy T."/>
            <person name="Daum C."/>
            <person name="Shapiro N."/>
            <person name="Ivanova N."/>
            <person name="Kyrpides N."/>
            <person name="Woyke T."/>
        </authorList>
    </citation>
    <scope>NUCLEOTIDE SEQUENCE</scope>
    <source>
        <strain evidence="3">CGMCC 1.10685</strain>
    </source>
</reference>
<protein>
    <recommendedName>
        <fullName evidence="6">Peptidase</fullName>
    </recommendedName>
</protein>
<feature type="chain" id="PRO_5044617910" description="Peptidase" evidence="1">
    <location>
        <begin position="24"/>
        <end position="233"/>
    </location>
</feature>
<name>A0A562PSF9_9BURK</name>
<proteinExistence type="predicted"/>